<evidence type="ECO:0000313" key="2">
    <source>
        <dbReference type="EMBL" id="KAE8714688.1"/>
    </source>
</evidence>
<sequence length="104" mass="10356">MPTPINTISAPSPTPTMSPANVPRGKPSLGGGSKFTNVPFGGSATGAVLLETGGGEGEVVLGEEGSEVGDGDGGVAISGEDRVIGRRIPMALNVNLEHATLNFI</sequence>
<proteinExistence type="predicted"/>
<evidence type="ECO:0000313" key="3">
    <source>
        <dbReference type="Proteomes" id="UP000436088"/>
    </source>
</evidence>
<evidence type="ECO:0000256" key="1">
    <source>
        <dbReference type="SAM" id="MobiDB-lite"/>
    </source>
</evidence>
<gene>
    <name evidence="2" type="ORF">F3Y22_tig00110194pilonHSYRG00050</name>
</gene>
<name>A0A6A3BGW6_HIBSY</name>
<reference evidence="2" key="1">
    <citation type="submission" date="2019-09" db="EMBL/GenBank/DDBJ databases">
        <title>Draft genome information of white flower Hibiscus syriacus.</title>
        <authorList>
            <person name="Kim Y.-M."/>
        </authorList>
    </citation>
    <scope>NUCLEOTIDE SEQUENCE [LARGE SCALE GENOMIC DNA]</scope>
    <source>
        <strain evidence="2">YM2019G1</strain>
    </source>
</reference>
<accession>A0A6A3BGW6</accession>
<dbReference type="EMBL" id="VEPZ02000869">
    <property type="protein sequence ID" value="KAE8714688.1"/>
    <property type="molecule type" value="Genomic_DNA"/>
</dbReference>
<organism evidence="2 3">
    <name type="scientific">Hibiscus syriacus</name>
    <name type="common">Rose of Sharon</name>
    <dbReference type="NCBI Taxonomy" id="106335"/>
    <lineage>
        <taxon>Eukaryota</taxon>
        <taxon>Viridiplantae</taxon>
        <taxon>Streptophyta</taxon>
        <taxon>Embryophyta</taxon>
        <taxon>Tracheophyta</taxon>
        <taxon>Spermatophyta</taxon>
        <taxon>Magnoliopsida</taxon>
        <taxon>eudicotyledons</taxon>
        <taxon>Gunneridae</taxon>
        <taxon>Pentapetalae</taxon>
        <taxon>rosids</taxon>
        <taxon>malvids</taxon>
        <taxon>Malvales</taxon>
        <taxon>Malvaceae</taxon>
        <taxon>Malvoideae</taxon>
        <taxon>Hibiscus</taxon>
    </lineage>
</organism>
<keyword evidence="3" id="KW-1185">Reference proteome</keyword>
<comment type="caution">
    <text evidence="2">The sequence shown here is derived from an EMBL/GenBank/DDBJ whole genome shotgun (WGS) entry which is preliminary data.</text>
</comment>
<dbReference type="Proteomes" id="UP000436088">
    <property type="component" value="Unassembled WGS sequence"/>
</dbReference>
<feature type="region of interest" description="Disordered" evidence="1">
    <location>
        <begin position="1"/>
        <end position="37"/>
    </location>
</feature>
<feature type="compositionally biased region" description="Low complexity" evidence="1">
    <location>
        <begin position="9"/>
        <end position="20"/>
    </location>
</feature>
<protein>
    <submittedName>
        <fullName evidence="2">Uncharacterized protein</fullName>
    </submittedName>
</protein>
<dbReference type="AlphaFoldDB" id="A0A6A3BGW6"/>